<dbReference type="CDD" id="cd10936">
    <property type="entry name" value="CE4_DAC2"/>
    <property type="match status" value="1"/>
</dbReference>
<dbReference type="SUPFAM" id="SSF88713">
    <property type="entry name" value="Glycoside hydrolase/deacetylase"/>
    <property type="match status" value="1"/>
</dbReference>
<accession>A0A645DJ91</accession>
<organism evidence="1">
    <name type="scientific">bioreactor metagenome</name>
    <dbReference type="NCBI Taxonomy" id="1076179"/>
    <lineage>
        <taxon>unclassified sequences</taxon>
        <taxon>metagenomes</taxon>
        <taxon>ecological metagenomes</taxon>
    </lineage>
</organism>
<dbReference type="PANTHER" id="PTHR30105:SF2">
    <property type="entry name" value="DIVERGENT POLYSACCHARIDE DEACETYLASE SUPERFAMILY"/>
    <property type="match status" value="1"/>
</dbReference>
<dbReference type="InterPro" id="IPR011330">
    <property type="entry name" value="Glyco_hydro/deAcase_b/a-brl"/>
</dbReference>
<reference evidence="1" key="1">
    <citation type="submission" date="2019-08" db="EMBL/GenBank/DDBJ databases">
        <authorList>
            <person name="Kucharzyk K."/>
            <person name="Murdoch R.W."/>
            <person name="Higgins S."/>
            <person name="Loffler F."/>
        </authorList>
    </citation>
    <scope>NUCLEOTIDE SEQUENCE</scope>
</reference>
<protein>
    <recommendedName>
        <fullName evidence="2">Divergent polysaccharide deacetylase</fullName>
    </recommendedName>
</protein>
<name>A0A645DJ91_9ZZZZ</name>
<gene>
    <name evidence="1" type="ORF">SDC9_136485</name>
</gene>
<evidence type="ECO:0000313" key="1">
    <source>
        <dbReference type="EMBL" id="MPM89376.1"/>
    </source>
</evidence>
<dbReference type="InterPro" id="IPR006837">
    <property type="entry name" value="Divergent_DAC"/>
</dbReference>
<dbReference type="EMBL" id="VSSQ01036808">
    <property type="protein sequence ID" value="MPM89376.1"/>
    <property type="molecule type" value="Genomic_DNA"/>
</dbReference>
<dbReference type="AlphaFoldDB" id="A0A645DJ91"/>
<proteinExistence type="predicted"/>
<dbReference type="Gene3D" id="3.20.20.370">
    <property type="entry name" value="Glycoside hydrolase/deacetylase"/>
    <property type="match status" value="1"/>
</dbReference>
<comment type="caution">
    <text evidence="1">The sequence shown here is derived from an EMBL/GenBank/DDBJ whole genome shotgun (WGS) entry which is preliminary data.</text>
</comment>
<evidence type="ECO:0008006" key="2">
    <source>
        <dbReference type="Google" id="ProtNLM"/>
    </source>
</evidence>
<dbReference type="PANTHER" id="PTHR30105">
    <property type="entry name" value="UNCHARACTERIZED YIBQ-RELATED"/>
    <property type="match status" value="1"/>
</dbReference>
<sequence length="147" mass="16445">MSAPAVAKAVKDVFAIMPNAIGMNNHRGSKATSNDQIMSVLMETLAPMNKIFIDSRTSSKSVAYKTAQRFGVPSAYNSIFLDHETNIEFMRKQFQKAVTIAKKRGWVVAICHNRPDTIPFLQELCDSNINDVKFVTVPELLRIQKAQ</sequence>
<dbReference type="Pfam" id="PF04748">
    <property type="entry name" value="Polysacc_deac_2"/>
    <property type="match status" value="1"/>
</dbReference>
<dbReference type="GO" id="GO:0005975">
    <property type="term" value="P:carbohydrate metabolic process"/>
    <property type="evidence" value="ECO:0007669"/>
    <property type="project" value="InterPro"/>
</dbReference>